<dbReference type="EMBL" id="JAFEKC020000013">
    <property type="protein sequence ID" value="KAK0511770.1"/>
    <property type="molecule type" value="Genomic_DNA"/>
</dbReference>
<evidence type="ECO:0000256" key="2">
    <source>
        <dbReference type="SAM" id="Phobius"/>
    </source>
</evidence>
<keyword evidence="2" id="KW-1133">Transmembrane helix</keyword>
<feature type="transmembrane region" description="Helical" evidence="2">
    <location>
        <begin position="407"/>
        <end position="424"/>
    </location>
</feature>
<feature type="region of interest" description="Disordered" evidence="1">
    <location>
        <begin position="296"/>
        <end position="378"/>
    </location>
</feature>
<protein>
    <recommendedName>
        <fullName evidence="5">Peroxin 26</fullName>
    </recommendedName>
</protein>
<evidence type="ECO:0008006" key="5">
    <source>
        <dbReference type="Google" id="ProtNLM"/>
    </source>
</evidence>
<name>A0AA39V852_9LECA</name>
<dbReference type="AlphaFoldDB" id="A0AA39V852"/>
<organism evidence="3 4">
    <name type="scientific">Cladonia borealis</name>
    <dbReference type="NCBI Taxonomy" id="184061"/>
    <lineage>
        <taxon>Eukaryota</taxon>
        <taxon>Fungi</taxon>
        <taxon>Dikarya</taxon>
        <taxon>Ascomycota</taxon>
        <taxon>Pezizomycotina</taxon>
        <taxon>Lecanoromycetes</taxon>
        <taxon>OSLEUM clade</taxon>
        <taxon>Lecanoromycetidae</taxon>
        <taxon>Lecanorales</taxon>
        <taxon>Lecanorineae</taxon>
        <taxon>Cladoniaceae</taxon>
        <taxon>Cladonia</taxon>
    </lineage>
</organism>
<sequence length="456" mass="50306">MNGSSTAVVDPTAEALSSSRLLGSSLGSLSSPRKAPSGISKIYKQASDLFLTRRFQEAFVTIEPLITAPKTQQEASDDENEIKPAPVALASRGSRIKIWSFYLNLLNEIAELGPEDGKATFGNKEWKSLIAKAQDGSVWEEVVNVGYGGNEGNVDAEVVIALATLLLAQSPTQKSNQERLETYLSASRNLSQGLTDRFKAAESVNGYTNGSTGHHRGTNTPRDLNALIQIIELFTLHVLPKNGEWDYARGFISNSEVLDEEIRESFLQTLRSLENEENQSQDHFDNILTERRELLDQEPQPAEDSERASIDTIRQQPQISHQRTGSETDYGIETNATLPATPTTKPQPPKSISKPTKAMQPRPPHSSSSNYPRKPPSAGIYKRSLAIMSALQHLISNMTEQISRNPMSLLRFALFLMGLIVALSRRDVKDRLGRLTGAGWDKMKRTVGMGVKVSYI</sequence>
<keyword evidence="4" id="KW-1185">Reference proteome</keyword>
<keyword evidence="2" id="KW-0812">Transmembrane</keyword>
<comment type="caution">
    <text evidence="3">The sequence shown here is derived from an EMBL/GenBank/DDBJ whole genome shotgun (WGS) entry which is preliminary data.</text>
</comment>
<feature type="compositionally biased region" description="Low complexity" evidence="1">
    <location>
        <begin position="334"/>
        <end position="357"/>
    </location>
</feature>
<reference evidence="3" key="1">
    <citation type="submission" date="2023-03" db="EMBL/GenBank/DDBJ databases">
        <title>Complete genome of Cladonia borealis.</title>
        <authorList>
            <person name="Park H."/>
        </authorList>
    </citation>
    <scope>NUCLEOTIDE SEQUENCE</scope>
    <source>
        <strain evidence="3">ANT050790</strain>
    </source>
</reference>
<gene>
    <name evidence="3" type="ORF">JMJ35_006343</name>
</gene>
<accession>A0AA39V852</accession>
<dbReference type="Proteomes" id="UP001166286">
    <property type="component" value="Unassembled WGS sequence"/>
</dbReference>
<feature type="compositionally biased region" description="Polar residues" evidence="1">
    <location>
        <begin position="312"/>
        <end position="327"/>
    </location>
</feature>
<evidence type="ECO:0000256" key="1">
    <source>
        <dbReference type="SAM" id="MobiDB-lite"/>
    </source>
</evidence>
<evidence type="ECO:0000313" key="4">
    <source>
        <dbReference type="Proteomes" id="UP001166286"/>
    </source>
</evidence>
<evidence type="ECO:0000313" key="3">
    <source>
        <dbReference type="EMBL" id="KAK0511770.1"/>
    </source>
</evidence>
<keyword evidence="2" id="KW-0472">Membrane</keyword>
<proteinExistence type="predicted"/>